<accession>L1L5U8</accession>
<name>L1L5U8_9ACTN</name>
<evidence type="ECO:0000313" key="3">
    <source>
        <dbReference type="Proteomes" id="UP000010411"/>
    </source>
</evidence>
<evidence type="ECO:0000313" key="2">
    <source>
        <dbReference type="EMBL" id="EKX68436.1"/>
    </source>
</evidence>
<organism evidence="2 3">
    <name type="scientific">Streptomyces ipomoeae 91-03</name>
    <dbReference type="NCBI Taxonomy" id="698759"/>
    <lineage>
        <taxon>Bacteria</taxon>
        <taxon>Bacillati</taxon>
        <taxon>Actinomycetota</taxon>
        <taxon>Actinomycetes</taxon>
        <taxon>Kitasatosporales</taxon>
        <taxon>Streptomycetaceae</taxon>
        <taxon>Streptomyces</taxon>
    </lineage>
</organism>
<sequence length="78" mass="8608">SGRHSPPKYRMVRCPAHLLITSVFSGRPPFFTRLLARTSGRSGNVSAHLPAEQSARTRKSAPSHIDAPHTDECSTFKH</sequence>
<dbReference type="Proteomes" id="UP000010411">
    <property type="component" value="Unassembled WGS sequence"/>
</dbReference>
<feature type="region of interest" description="Disordered" evidence="1">
    <location>
        <begin position="40"/>
        <end position="78"/>
    </location>
</feature>
<feature type="compositionally biased region" description="Basic and acidic residues" evidence="1">
    <location>
        <begin position="66"/>
        <end position="78"/>
    </location>
</feature>
<feature type="non-terminal residue" evidence="2">
    <location>
        <position position="1"/>
    </location>
</feature>
<protein>
    <submittedName>
        <fullName evidence="2">DoxX protein</fullName>
    </submittedName>
</protein>
<comment type="caution">
    <text evidence="2">The sequence shown here is derived from an EMBL/GenBank/DDBJ whole genome shotgun (WGS) entry which is preliminary data.</text>
</comment>
<dbReference type="AlphaFoldDB" id="L1L5U8"/>
<keyword evidence="3" id="KW-1185">Reference proteome</keyword>
<proteinExistence type="predicted"/>
<reference evidence="2 3" key="1">
    <citation type="submission" date="2012-11" db="EMBL/GenBank/DDBJ databases">
        <authorList>
            <person name="Huguet-Tapia J.C."/>
            <person name="Durkin A.S."/>
            <person name="Pettis G.S."/>
            <person name="Badger J.H."/>
        </authorList>
    </citation>
    <scope>NUCLEOTIDE SEQUENCE [LARGE SCALE GENOMIC DNA]</scope>
    <source>
        <strain evidence="2 3">91-03</strain>
    </source>
</reference>
<dbReference type="EMBL" id="AEJC01000078">
    <property type="protein sequence ID" value="EKX68436.1"/>
    <property type="molecule type" value="Genomic_DNA"/>
</dbReference>
<gene>
    <name evidence="2" type="primary">doxX_8</name>
    <name evidence="2" type="ORF">STRIP9103_07483</name>
</gene>
<evidence type="ECO:0000256" key="1">
    <source>
        <dbReference type="SAM" id="MobiDB-lite"/>
    </source>
</evidence>